<proteinExistence type="predicted"/>
<dbReference type="SMART" id="SM00060">
    <property type="entry name" value="FN3"/>
    <property type="match status" value="1"/>
</dbReference>
<protein>
    <recommendedName>
        <fullName evidence="1">Fibronectin type-III domain-containing protein</fullName>
    </recommendedName>
</protein>
<keyword evidence="3" id="KW-1185">Reference proteome</keyword>
<feature type="domain" description="Fibronectin type-III" evidence="1">
    <location>
        <begin position="127"/>
        <end position="223"/>
    </location>
</feature>
<accession>A0A8B6D6N4</accession>
<dbReference type="SUPFAM" id="SSF48726">
    <property type="entry name" value="Immunoglobulin"/>
    <property type="match status" value="1"/>
</dbReference>
<dbReference type="OrthoDB" id="6161934at2759"/>
<organism evidence="2 3">
    <name type="scientific">Mytilus galloprovincialis</name>
    <name type="common">Mediterranean mussel</name>
    <dbReference type="NCBI Taxonomy" id="29158"/>
    <lineage>
        <taxon>Eukaryota</taxon>
        <taxon>Metazoa</taxon>
        <taxon>Spiralia</taxon>
        <taxon>Lophotrochozoa</taxon>
        <taxon>Mollusca</taxon>
        <taxon>Bivalvia</taxon>
        <taxon>Autobranchia</taxon>
        <taxon>Pteriomorphia</taxon>
        <taxon>Mytilida</taxon>
        <taxon>Mytiloidea</taxon>
        <taxon>Mytilidae</taxon>
        <taxon>Mytilinae</taxon>
        <taxon>Mytilus</taxon>
    </lineage>
</organism>
<dbReference type="InterPro" id="IPR036116">
    <property type="entry name" value="FN3_sf"/>
</dbReference>
<reference evidence="2" key="1">
    <citation type="submission" date="2018-11" db="EMBL/GenBank/DDBJ databases">
        <authorList>
            <person name="Alioto T."/>
            <person name="Alioto T."/>
        </authorList>
    </citation>
    <scope>NUCLEOTIDE SEQUENCE</scope>
</reference>
<evidence type="ECO:0000259" key="1">
    <source>
        <dbReference type="PROSITE" id="PS50853"/>
    </source>
</evidence>
<dbReference type="Pfam" id="PF00041">
    <property type="entry name" value="fn3"/>
    <property type="match status" value="1"/>
</dbReference>
<evidence type="ECO:0000313" key="3">
    <source>
        <dbReference type="Proteomes" id="UP000596742"/>
    </source>
</evidence>
<dbReference type="CDD" id="cd00063">
    <property type="entry name" value="FN3"/>
    <property type="match status" value="1"/>
</dbReference>
<dbReference type="InterPro" id="IPR003961">
    <property type="entry name" value="FN3_dom"/>
</dbReference>
<dbReference type="Proteomes" id="UP000596742">
    <property type="component" value="Unassembled WGS sequence"/>
</dbReference>
<gene>
    <name evidence="2" type="ORF">MGAL_10B077245</name>
</gene>
<dbReference type="InterPro" id="IPR036179">
    <property type="entry name" value="Ig-like_dom_sf"/>
</dbReference>
<dbReference type="InterPro" id="IPR013783">
    <property type="entry name" value="Ig-like_fold"/>
</dbReference>
<dbReference type="Gene3D" id="2.60.40.10">
    <property type="entry name" value="Immunoglobulins"/>
    <property type="match status" value="2"/>
</dbReference>
<name>A0A8B6D6N4_MYTGA</name>
<comment type="caution">
    <text evidence="2">The sequence shown here is derived from an EMBL/GenBank/DDBJ whole genome shotgun (WGS) entry which is preliminary data.</text>
</comment>
<evidence type="ECO:0000313" key="2">
    <source>
        <dbReference type="EMBL" id="VDI14696.1"/>
    </source>
</evidence>
<dbReference type="SUPFAM" id="SSF49265">
    <property type="entry name" value="Fibronectin type III"/>
    <property type="match status" value="1"/>
</dbReference>
<sequence>MNFEYFFYIVAKPVITADNKDKTTQYGKYGNSAEITVNVYSIPKYSKIHWFIGNTQLVSSRYVIEEEPAKVKDIFYGIEVQLDGYRVTLAISDLQENDFTNYTLRLDHDSQFVQHEVTLESASAPETPTNFTLTGSGETSISVRWIPGYDGGQKQMFYLEYRVTGTDAWLPQEIKTSSQLDMHNHYTLSGLQDKTSYELRMYAKNKFNQSQHTDFEAIQTLEK</sequence>
<dbReference type="AlphaFoldDB" id="A0A8B6D6N4"/>
<dbReference type="PROSITE" id="PS50853">
    <property type="entry name" value="FN3"/>
    <property type="match status" value="1"/>
</dbReference>
<feature type="non-terminal residue" evidence="2">
    <location>
        <position position="223"/>
    </location>
</feature>
<dbReference type="EMBL" id="UYJE01002906">
    <property type="protein sequence ID" value="VDI14696.1"/>
    <property type="molecule type" value="Genomic_DNA"/>
</dbReference>